<feature type="region of interest" description="Disordered" evidence="2">
    <location>
        <begin position="91"/>
        <end position="140"/>
    </location>
</feature>
<evidence type="ECO:0000313" key="3">
    <source>
        <dbReference type="EMBL" id="CAG7723846.1"/>
    </source>
</evidence>
<evidence type="ECO:0000313" key="4">
    <source>
        <dbReference type="Proteomes" id="UP000708208"/>
    </source>
</evidence>
<dbReference type="PANTHER" id="PTHR15750:SF2">
    <property type="entry name" value="VASOHIBIN"/>
    <property type="match status" value="1"/>
</dbReference>
<feature type="active site" evidence="1">
    <location>
        <position position="281"/>
    </location>
</feature>
<keyword evidence="4" id="KW-1185">Reference proteome</keyword>
<name>A0A8J2JT74_9HEXA</name>
<gene>
    <name evidence="3" type="ORF">AFUS01_LOCUS12907</name>
</gene>
<evidence type="ECO:0000256" key="1">
    <source>
        <dbReference type="PIRSR" id="PIRSR628131-1"/>
    </source>
</evidence>
<dbReference type="InterPro" id="IPR028131">
    <property type="entry name" value="VASH1"/>
</dbReference>
<dbReference type="AlphaFoldDB" id="A0A8J2JT74"/>
<reference evidence="3" key="1">
    <citation type="submission" date="2021-06" db="EMBL/GenBank/DDBJ databases">
        <authorList>
            <person name="Hodson N. C."/>
            <person name="Mongue J. A."/>
            <person name="Jaron S. K."/>
        </authorList>
    </citation>
    <scope>NUCLEOTIDE SEQUENCE</scope>
</reference>
<dbReference type="PANTHER" id="PTHR15750">
    <property type="entry name" value="VASOHIBIN-1-LIKE ISOFORM X2"/>
    <property type="match status" value="1"/>
</dbReference>
<dbReference type="OrthoDB" id="9974232at2759"/>
<accession>A0A8J2JT74</accession>
<sequence length="419" mass="45876">MSALESPLTPPTKTSVTGISHSDRLSQVSLKGRNSKSRVSSSGGGLSDPEDYSSAVAAAVASIIASAKAEDYREQEELYRLDEVNLEPLGPETIEPLSLSKPKTKKSGKKSKTKVLRSKSKTKQQLAPLRRSATTKAPSRQESFGSLAITLQNAVSHAGSAKVPAPTLLPKCPNVMDLSLYLARIQQYFNQLGYHRQGEPKIRVLTNMSVKHQVETARSLIKAGEAIKCLHALVLAIHLTNCSNHIERFPINFKSDFNGKEYKHVVLGVYLYGLFGALGISRDPGLQDKPIAYPRLLDLILDYHRCYSESGHILREVKIGGVITHDPHSCEPINWRIGSVLMEELNPSGLEVALEKVSKQLRSKMGSTCLRNVRPTQMVFPSSGEQPISPTATPPRVLQAKKSKTVASINSSLKKVNKK</sequence>
<dbReference type="GO" id="GO:0005737">
    <property type="term" value="C:cytoplasm"/>
    <property type="evidence" value="ECO:0007669"/>
    <property type="project" value="InterPro"/>
</dbReference>
<organism evidence="3 4">
    <name type="scientific">Allacma fusca</name>
    <dbReference type="NCBI Taxonomy" id="39272"/>
    <lineage>
        <taxon>Eukaryota</taxon>
        <taxon>Metazoa</taxon>
        <taxon>Ecdysozoa</taxon>
        <taxon>Arthropoda</taxon>
        <taxon>Hexapoda</taxon>
        <taxon>Collembola</taxon>
        <taxon>Symphypleona</taxon>
        <taxon>Sminthuridae</taxon>
        <taxon>Allacma</taxon>
    </lineage>
</organism>
<feature type="compositionally biased region" description="Polar residues" evidence="2">
    <location>
        <begin position="11"/>
        <end position="29"/>
    </location>
</feature>
<feature type="region of interest" description="Disordered" evidence="2">
    <location>
        <begin position="380"/>
        <end position="419"/>
    </location>
</feature>
<feature type="compositionally biased region" description="Polar residues" evidence="2">
    <location>
        <begin position="405"/>
        <end position="419"/>
    </location>
</feature>
<proteinExistence type="predicted"/>
<feature type="region of interest" description="Disordered" evidence="2">
    <location>
        <begin position="1"/>
        <end position="51"/>
    </location>
</feature>
<comment type="caution">
    <text evidence="3">The sequence shown here is derived from an EMBL/GenBank/DDBJ whole genome shotgun (WGS) entry which is preliminary data.</text>
</comment>
<protein>
    <submittedName>
        <fullName evidence="3">Uncharacterized protein</fullName>
    </submittedName>
</protein>
<dbReference type="Pfam" id="PF14822">
    <property type="entry name" value="Vasohibin"/>
    <property type="match status" value="1"/>
</dbReference>
<evidence type="ECO:0000256" key="2">
    <source>
        <dbReference type="SAM" id="MobiDB-lite"/>
    </source>
</evidence>
<feature type="compositionally biased region" description="Polar residues" evidence="2">
    <location>
        <begin position="380"/>
        <end position="391"/>
    </location>
</feature>
<feature type="active site" evidence="1">
    <location>
        <position position="229"/>
    </location>
</feature>
<feature type="compositionally biased region" description="Basic residues" evidence="2">
    <location>
        <begin position="102"/>
        <end position="122"/>
    </location>
</feature>
<feature type="active site" evidence="1">
    <location>
        <position position="264"/>
    </location>
</feature>
<dbReference type="Proteomes" id="UP000708208">
    <property type="component" value="Unassembled WGS sequence"/>
</dbReference>
<dbReference type="EMBL" id="CAJVCH010103169">
    <property type="protein sequence ID" value="CAG7723846.1"/>
    <property type="molecule type" value="Genomic_DNA"/>
</dbReference>